<sequence>MGKTLRLILGDQLNQQHSWFGKKEGSVVYLMMEIRQETDYVQHHIQKVLAFFQSMRMFAQWLEKEGHQVIYLSIDHKENRQELGENIRFLIKKYNFKHFNYILPDEYRLDTQLRNICKQLEIETKSYDAEHFLSDRLAVKSFFSGKKTFLMESFYRSMREKYNILMDGKRPAEGKWNFDHENRNKFREETKIPPPPVFNRDIGPLLETIKKAGIKTIGEVDPKNFQWPCSREEALELLAHFCDKVLPHFGRYQDAMHSQNPFLFHSRLSFALNSKMLHPLEVIQNAAACQKQAPGKYGIAQVEGFIRQILGWREFMRGIYWAKMPDYALTNFFGHKRALPAFFWDGNTKMNCLHHAIKQSLDHAYAHHIQRLMVTGNFALLAGVDPDEVDQWYLGIYIDAIEWVEITNTRGMSQFADGGIVGTKPYVSSANYIDKMSDYCGSCHYSKTKKTGDKACPFNSLYWAFYERNREKLQNNPRIGFVYNTLSKMKQKDEILEQAERYLEKLDEL</sequence>
<dbReference type="InterPro" id="IPR014729">
    <property type="entry name" value="Rossmann-like_a/b/a_fold"/>
</dbReference>
<dbReference type="InterPro" id="IPR036134">
    <property type="entry name" value="Crypto/Photolyase_FAD-like_sf"/>
</dbReference>
<dbReference type="InterPro" id="IPR052551">
    <property type="entry name" value="UV-DNA_repair_photolyase"/>
</dbReference>
<dbReference type="SUPFAM" id="SSF48173">
    <property type="entry name" value="Cryptochrome/photolyase FAD-binding domain"/>
    <property type="match status" value="1"/>
</dbReference>
<dbReference type="PANTHER" id="PTHR38657">
    <property type="entry name" value="SLR1343 PROTEIN"/>
    <property type="match status" value="1"/>
</dbReference>
<dbReference type="Gene3D" id="1.25.40.80">
    <property type="match status" value="1"/>
</dbReference>
<dbReference type="Gene3D" id="1.10.579.10">
    <property type="entry name" value="DNA Cyclobutane Dipyrimidine Photolyase, subunit A, domain 3"/>
    <property type="match status" value="1"/>
</dbReference>
<keyword evidence="2" id="KW-1185">Reference proteome</keyword>
<reference evidence="1 2" key="1">
    <citation type="submission" date="2020-03" db="EMBL/GenBank/DDBJ databases">
        <title>Cyclobacterium plantarum sp. nov., a marine bacterium isolated from a coastal-marine wetland.</title>
        <authorList>
            <person name="Sanchez-Porro C."/>
            <person name="Ventosa A."/>
            <person name="Amoozegar M."/>
        </authorList>
    </citation>
    <scope>NUCLEOTIDE SEQUENCE [LARGE SCALE GENOMIC DNA]</scope>
    <source>
        <strain evidence="1 2">GBPx2</strain>
    </source>
</reference>
<evidence type="ECO:0000313" key="2">
    <source>
        <dbReference type="Proteomes" id="UP000649799"/>
    </source>
</evidence>
<dbReference type="InterPro" id="IPR007357">
    <property type="entry name" value="PhrB-like"/>
</dbReference>
<dbReference type="Gene3D" id="1.10.10.1710">
    <property type="entry name" value="Deoxyribodipyrimidine photolyase-related"/>
    <property type="match status" value="1"/>
</dbReference>
<evidence type="ECO:0000313" key="1">
    <source>
        <dbReference type="EMBL" id="NHE55338.1"/>
    </source>
</evidence>
<proteinExistence type="predicted"/>
<dbReference type="EMBL" id="JAANYN010000001">
    <property type="protein sequence ID" value="NHE55338.1"/>
    <property type="molecule type" value="Genomic_DNA"/>
</dbReference>
<name>A0ABX0H4N3_9BACT</name>
<organism evidence="1 2">
    <name type="scientific">Cyclobacterium plantarum</name>
    <dbReference type="NCBI Taxonomy" id="2716263"/>
    <lineage>
        <taxon>Bacteria</taxon>
        <taxon>Pseudomonadati</taxon>
        <taxon>Bacteroidota</taxon>
        <taxon>Cytophagia</taxon>
        <taxon>Cytophagales</taxon>
        <taxon>Cyclobacteriaceae</taxon>
        <taxon>Cyclobacterium</taxon>
    </lineage>
</organism>
<dbReference type="Proteomes" id="UP000649799">
    <property type="component" value="Unassembled WGS sequence"/>
</dbReference>
<dbReference type="Pfam" id="PF04244">
    <property type="entry name" value="DPRP"/>
    <property type="match status" value="1"/>
</dbReference>
<gene>
    <name evidence="1" type="ORF">G9Q97_00740</name>
</gene>
<dbReference type="PANTHER" id="PTHR38657:SF1">
    <property type="entry name" value="SLR1343 PROTEIN"/>
    <property type="match status" value="1"/>
</dbReference>
<protein>
    <submittedName>
        <fullName evidence="1">Cryptochrome/photolyase family protein</fullName>
    </submittedName>
</protein>
<comment type="caution">
    <text evidence="1">The sequence shown here is derived from an EMBL/GenBank/DDBJ whole genome shotgun (WGS) entry which is preliminary data.</text>
</comment>
<dbReference type="Gene3D" id="3.40.50.620">
    <property type="entry name" value="HUPs"/>
    <property type="match status" value="1"/>
</dbReference>
<accession>A0ABX0H4N3</accession>
<dbReference type="RefSeq" id="WP_166142160.1">
    <property type="nucleotide sequence ID" value="NZ_JAANYN010000001.1"/>
</dbReference>